<evidence type="ECO:0000313" key="3">
    <source>
        <dbReference type="Proteomes" id="UP000292507"/>
    </source>
</evidence>
<dbReference type="EMBL" id="SHKV01000001">
    <property type="protein sequence ID" value="RZU32841.1"/>
    <property type="molecule type" value="Genomic_DNA"/>
</dbReference>
<comment type="caution">
    <text evidence="2">The sequence shown here is derived from an EMBL/GenBank/DDBJ whole genome shotgun (WGS) entry which is preliminary data.</text>
</comment>
<feature type="compositionally biased region" description="Low complexity" evidence="1">
    <location>
        <begin position="45"/>
        <end position="64"/>
    </location>
</feature>
<dbReference type="Proteomes" id="UP000292507">
    <property type="component" value="Unassembled WGS sequence"/>
</dbReference>
<evidence type="ECO:0000256" key="1">
    <source>
        <dbReference type="SAM" id="MobiDB-lite"/>
    </source>
</evidence>
<dbReference type="AlphaFoldDB" id="A0A4Q7Y9L3"/>
<feature type="compositionally biased region" description="Basic residues" evidence="1">
    <location>
        <begin position="1"/>
        <end position="21"/>
    </location>
</feature>
<keyword evidence="3" id="KW-1185">Reference proteome</keyword>
<organism evidence="2 3">
    <name type="scientific">Blastococcus saxobsidens</name>
    <dbReference type="NCBI Taxonomy" id="138336"/>
    <lineage>
        <taxon>Bacteria</taxon>
        <taxon>Bacillati</taxon>
        <taxon>Actinomycetota</taxon>
        <taxon>Actinomycetes</taxon>
        <taxon>Geodermatophilales</taxon>
        <taxon>Geodermatophilaceae</taxon>
        <taxon>Blastococcus</taxon>
    </lineage>
</organism>
<evidence type="ECO:0000313" key="2">
    <source>
        <dbReference type="EMBL" id="RZU32841.1"/>
    </source>
</evidence>
<accession>A0A4Q7Y9L3</accession>
<gene>
    <name evidence="2" type="ORF">BKA19_2550</name>
</gene>
<dbReference type="OrthoDB" id="5178909at2"/>
<feature type="region of interest" description="Disordered" evidence="1">
    <location>
        <begin position="1"/>
        <end position="24"/>
    </location>
</feature>
<protein>
    <submittedName>
        <fullName evidence="2">Uncharacterized protein</fullName>
    </submittedName>
</protein>
<dbReference type="RefSeq" id="WP_104528301.1">
    <property type="nucleotide sequence ID" value="NZ_SHKV01000001.1"/>
</dbReference>
<reference evidence="2 3" key="1">
    <citation type="submission" date="2019-02" db="EMBL/GenBank/DDBJ databases">
        <title>Sequencing the genomes of 1000 actinobacteria strains.</title>
        <authorList>
            <person name="Klenk H.-P."/>
        </authorList>
    </citation>
    <scope>NUCLEOTIDE SEQUENCE [LARGE SCALE GENOMIC DNA]</scope>
    <source>
        <strain evidence="2 3">DSM 44509</strain>
    </source>
</reference>
<sequence>MPTRSARHGPRHRAGGPRSSRRGPLVLAVTLVAALTAAAIALGGSEEGARSGAGTGSAAPATSTDPGSPSGTGAATRAATPAAAALLEWAERELPPGTRLRADEDSREDLLAAGAPDDLVATDEPTGPDDLVLTVTDGSTEPGSRVVARFDGLVLGDPSPGSPSVELLDRRRTLAGAIAANPTTRAPEPAAAVLRSADLDMRLLSLLAVLTARQGLGVAAFPRAEGAEGPARSVLLDSVGGAPVGTGQAATEELGTWLEAQLPPFAPDRVEVTDDGVLLSYRYASDPDALVADASP</sequence>
<proteinExistence type="predicted"/>
<feature type="region of interest" description="Disordered" evidence="1">
    <location>
        <begin position="45"/>
        <end position="80"/>
    </location>
</feature>
<name>A0A4Q7Y9L3_9ACTN</name>